<dbReference type="EMBL" id="JAMSHJ010000001">
    <property type="protein sequence ID" value="KAI5447787.1"/>
    <property type="molecule type" value="Genomic_DNA"/>
</dbReference>
<proteinExistence type="inferred from homology"/>
<feature type="signal peptide" evidence="7">
    <location>
        <begin position="1"/>
        <end position="27"/>
    </location>
</feature>
<evidence type="ECO:0000259" key="8">
    <source>
        <dbReference type="SMART" id="SM00645"/>
    </source>
</evidence>
<dbReference type="Gramene" id="Psat01G0529400-T1">
    <property type="protein sequence ID" value="KAI5447787.1"/>
    <property type="gene ID" value="KIW84_015294"/>
</dbReference>
<evidence type="ECO:0000256" key="6">
    <source>
        <dbReference type="ARBA" id="ARBA00023180"/>
    </source>
</evidence>
<dbReference type="InterPro" id="IPR038765">
    <property type="entry name" value="Papain-like_cys_pep_sf"/>
</dbReference>
<dbReference type="SMART" id="SM00645">
    <property type="entry name" value="Pept_C1"/>
    <property type="match status" value="1"/>
</dbReference>
<dbReference type="SMART" id="SM00848">
    <property type="entry name" value="Inhibitor_I29"/>
    <property type="match status" value="1"/>
</dbReference>
<evidence type="ECO:0000256" key="7">
    <source>
        <dbReference type="SAM" id="SignalP"/>
    </source>
</evidence>
<keyword evidence="5" id="KW-1015">Disulfide bond</keyword>
<feature type="domain" description="Peptidase C1A papain C-terminal" evidence="8">
    <location>
        <begin position="159"/>
        <end position="238"/>
    </location>
</feature>
<keyword evidence="11" id="KW-1185">Reference proteome</keyword>
<dbReference type="PROSITE" id="PS00139">
    <property type="entry name" value="THIOL_PROTEASE_CYS"/>
    <property type="match status" value="1"/>
</dbReference>
<keyword evidence="2" id="KW-0645">Protease</keyword>
<evidence type="ECO:0000256" key="1">
    <source>
        <dbReference type="ARBA" id="ARBA00008455"/>
    </source>
</evidence>
<sequence>MKISYTSNRFLLFIIFTACLCLYFAIQEKNPDENEDILIIPSKFEIPTSKYTTTWGLILDKLPNEDDAIELFQVWKKENGRVYKDLETMSKKFATFVSNLKYITETNAKGDSPNSVLLGLTSYADLSFPEFKETCTTVNTDAMDIVNGDDVEDVTCSNPPLTLDWRSRRAVTTVKAQGDCGSCWAFAAVAAIEGIVAIKTGKLTSLSEQELVDCVPDGSCNGGYVDSGFDWVIGNKGIA</sequence>
<keyword evidence="4" id="KW-0788">Thiol protease</keyword>
<dbReference type="InterPro" id="IPR000668">
    <property type="entry name" value="Peptidase_C1A_C"/>
</dbReference>
<protein>
    <submittedName>
        <fullName evidence="10">Uncharacterized protein</fullName>
    </submittedName>
</protein>
<dbReference type="InterPro" id="IPR000169">
    <property type="entry name" value="Pept_cys_AS"/>
</dbReference>
<keyword evidence="7" id="KW-0732">Signal</keyword>
<dbReference type="CDD" id="cd02248">
    <property type="entry name" value="Peptidase_C1A"/>
    <property type="match status" value="1"/>
</dbReference>
<accession>A0A9D5BPX0</accession>
<evidence type="ECO:0000256" key="2">
    <source>
        <dbReference type="ARBA" id="ARBA00022670"/>
    </source>
</evidence>
<dbReference type="Pfam" id="PF08246">
    <property type="entry name" value="Inhibitor_I29"/>
    <property type="match status" value="1"/>
</dbReference>
<dbReference type="InterPro" id="IPR039417">
    <property type="entry name" value="Peptidase_C1A_papain-like"/>
</dbReference>
<comment type="similarity">
    <text evidence="1">Belongs to the peptidase C1 family.</text>
</comment>
<dbReference type="Proteomes" id="UP001058974">
    <property type="component" value="Chromosome 1"/>
</dbReference>
<keyword evidence="3" id="KW-0378">Hydrolase</keyword>
<name>A0A9D5BPX0_PEA</name>
<feature type="chain" id="PRO_5038876735" evidence="7">
    <location>
        <begin position="28"/>
        <end position="239"/>
    </location>
</feature>
<evidence type="ECO:0000256" key="3">
    <source>
        <dbReference type="ARBA" id="ARBA00022801"/>
    </source>
</evidence>
<dbReference type="GO" id="GO:0008234">
    <property type="term" value="F:cysteine-type peptidase activity"/>
    <property type="evidence" value="ECO:0007669"/>
    <property type="project" value="UniProtKB-KW"/>
</dbReference>
<dbReference type="Gene3D" id="3.90.70.10">
    <property type="entry name" value="Cysteine proteinases"/>
    <property type="match status" value="1"/>
</dbReference>
<keyword evidence="6" id="KW-0325">Glycoprotein</keyword>
<comment type="caution">
    <text evidence="10">The sequence shown here is derived from an EMBL/GenBank/DDBJ whole genome shotgun (WGS) entry which is preliminary data.</text>
</comment>
<dbReference type="SUPFAM" id="SSF54001">
    <property type="entry name" value="Cysteine proteinases"/>
    <property type="match status" value="1"/>
</dbReference>
<dbReference type="InterPro" id="IPR013128">
    <property type="entry name" value="Peptidase_C1A"/>
</dbReference>
<evidence type="ECO:0000259" key="9">
    <source>
        <dbReference type="SMART" id="SM00848"/>
    </source>
</evidence>
<dbReference type="PANTHER" id="PTHR12411">
    <property type="entry name" value="CYSTEINE PROTEASE FAMILY C1-RELATED"/>
    <property type="match status" value="1"/>
</dbReference>
<organism evidence="10 11">
    <name type="scientific">Pisum sativum</name>
    <name type="common">Garden pea</name>
    <name type="synonym">Lathyrus oleraceus</name>
    <dbReference type="NCBI Taxonomy" id="3888"/>
    <lineage>
        <taxon>Eukaryota</taxon>
        <taxon>Viridiplantae</taxon>
        <taxon>Streptophyta</taxon>
        <taxon>Embryophyta</taxon>
        <taxon>Tracheophyta</taxon>
        <taxon>Spermatophyta</taxon>
        <taxon>Magnoliopsida</taxon>
        <taxon>eudicotyledons</taxon>
        <taxon>Gunneridae</taxon>
        <taxon>Pentapetalae</taxon>
        <taxon>rosids</taxon>
        <taxon>fabids</taxon>
        <taxon>Fabales</taxon>
        <taxon>Fabaceae</taxon>
        <taxon>Papilionoideae</taxon>
        <taxon>50 kb inversion clade</taxon>
        <taxon>NPAAA clade</taxon>
        <taxon>Hologalegina</taxon>
        <taxon>IRL clade</taxon>
        <taxon>Fabeae</taxon>
        <taxon>Lathyrus</taxon>
    </lineage>
</organism>
<evidence type="ECO:0000256" key="5">
    <source>
        <dbReference type="ARBA" id="ARBA00023157"/>
    </source>
</evidence>
<reference evidence="10 11" key="1">
    <citation type="journal article" date="2022" name="Nat. Genet.">
        <title>Improved pea reference genome and pan-genome highlight genomic features and evolutionary characteristics.</title>
        <authorList>
            <person name="Yang T."/>
            <person name="Liu R."/>
            <person name="Luo Y."/>
            <person name="Hu S."/>
            <person name="Wang D."/>
            <person name="Wang C."/>
            <person name="Pandey M.K."/>
            <person name="Ge S."/>
            <person name="Xu Q."/>
            <person name="Li N."/>
            <person name="Li G."/>
            <person name="Huang Y."/>
            <person name="Saxena R.K."/>
            <person name="Ji Y."/>
            <person name="Li M."/>
            <person name="Yan X."/>
            <person name="He Y."/>
            <person name="Liu Y."/>
            <person name="Wang X."/>
            <person name="Xiang C."/>
            <person name="Varshney R.K."/>
            <person name="Ding H."/>
            <person name="Gao S."/>
            <person name="Zong X."/>
        </authorList>
    </citation>
    <scope>NUCLEOTIDE SEQUENCE [LARGE SCALE GENOMIC DNA]</scope>
    <source>
        <strain evidence="10 11">cv. Zhongwan 6</strain>
    </source>
</reference>
<evidence type="ECO:0000313" key="10">
    <source>
        <dbReference type="EMBL" id="KAI5447787.1"/>
    </source>
</evidence>
<gene>
    <name evidence="10" type="ORF">KIW84_015294</name>
</gene>
<dbReference type="AlphaFoldDB" id="A0A9D5BPX0"/>
<evidence type="ECO:0000313" key="11">
    <source>
        <dbReference type="Proteomes" id="UP001058974"/>
    </source>
</evidence>
<feature type="domain" description="Cathepsin propeptide inhibitor" evidence="9">
    <location>
        <begin position="72"/>
        <end position="131"/>
    </location>
</feature>
<dbReference type="GO" id="GO:0006508">
    <property type="term" value="P:proteolysis"/>
    <property type="evidence" value="ECO:0007669"/>
    <property type="project" value="UniProtKB-KW"/>
</dbReference>
<evidence type="ECO:0000256" key="4">
    <source>
        <dbReference type="ARBA" id="ARBA00022807"/>
    </source>
</evidence>
<dbReference type="InterPro" id="IPR013201">
    <property type="entry name" value="Prot_inhib_I29"/>
</dbReference>
<dbReference type="Pfam" id="PF00112">
    <property type="entry name" value="Peptidase_C1"/>
    <property type="match status" value="1"/>
</dbReference>